<dbReference type="Gene3D" id="3.40.462.20">
    <property type="match status" value="1"/>
</dbReference>
<keyword evidence="3" id="KW-0285">Flavoprotein</keyword>
<keyword evidence="8" id="KW-1185">Reference proteome</keyword>
<protein>
    <submittedName>
        <fullName evidence="7">Oxidoreductase</fullName>
    </submittedName>
</protein>
<dbReference type="Pfam" id="PF08031">
    <property type="entry name" value="BBE"/>
    <property type="match status" value="1"/>
</dbReference>
<evidence type="ECO:0000259" key="6">
    <source>
        <dbReference type="PROSITE" id="PS51387"/>
    </source>
</evidence>
<comment type="caution">
    <text evidence="7">The sequence shown here is derived from an EMBL/GenBank/DDBJ whole genome shotgun (WGS) entry which is preliminary data.</text>
</comment>
<evidence type="ECO:0000256" key="3">
    <source>
        <dbReference type="ARBA" id="ARBA00022630"/>
    </source>
</evidence>
<dbReference type="Gene3D" id="3.30.465.10">
    <property type="match status" value="1"/>
</dbReference>
<accession>A0ABQ6G4C4</accession>
<dbReference type="InterPro" id="IPR016169">
    <property type="entry name" value="FAD-bd_PCMH_sub2"/>
</dbReference>
<keyword evidence="4" id="KW-0274">FAD</keyword>
<proteinExistence type="inferred from homology"/>
<dbReference type="PROSITE" id="PS51387">
    <property type="entry name" value="FAD_PCMH"/>
    <property type="match status" value="1"/>
</dbReference>
<dbReference type="InterPro" id="IPR012951">
    <property type="entry name" value="BBE"/>
</dbReference>
<organism evidence="7 8">
    <name type="scientific">Dictyobacter halimunensis</name>
    <dbReference type="NCBI Taxonomy" id="3026934"/>
    <lineage>
        <taxon>Bacteria</taxon>
        <taxon>Bacillati</taxon>
        <taxon>Chloroflexota</taxon>
        <taxon>Ktedonobacteria</taxon>
        <taxon>Ktedonobacterales</taxon>
        <taxon>Dictyobacteraceae</taxon>
        <taxon>Dictyobacter</taxon>
    </lineage>
</organism>
<sequence length="467" mass="51280">MQQYKTTVTLEEAEVQKLIAQLRGPLLRPGDDGYEQARQVYNGMIDKHPALIARCVDVADVMAAVNFARDQQLTLAVRGGGHNGPGLGTCDDGLVIDLSLMKGIRVDPMARTVRVEGGSTWGDVDHATHPFGLATPSGFISSTGVGGLTLGGGIGYLSRTYGLTIDNLLSVDMVLADGSFVTASADEHPDLFWAIRGGGGNFGVVTSFLFKLHPISTVYGGPMLWPFEQASEVMKFWCEFIADAPEDINGWFAFITVPPAPPFPEHLHLQKMCAIVWCFSGPLEQAEAALQPIRTAIPPAVDFAGPIPWPKLQTLFDALYPKDLQWYWKTDFFNNLPTKAIDLHMKYGAQLPTMHSTMHLYPINGAAHRPDANDTAFSYRDASFAEVIVGVDPDPSNNERMTQWARDYWMALHPYSAGGGYINMMMDEGTDTVQSAYRDNYARLAQVKATYDPGNLFRVNQNIKPGK</sequence>
<dbReference type="PANTHER" id="PTHR42973">
    <property type="entry name" value="BINDING OXIDOREDUCTASE, PUTATIVE (AFU_ORTHOLOGUE AFUA_1G17690)-RELATED"/>
    <property type="match status" value="1"/>
</dbReference>
<evidence type="ECO:0000313" key="7">
    <source>
        <dbReference type="EMBL" id="GLV60865.1"/>
    </source>
</evidence>
<dbReference type="RefSeq" id="WP_338258079.1">
    <property type="nucleotide sequence ID" value="NZ_BSRI01000002.1"/>
</dbReference>
<dbReference type="InterPro" id="IPR016166">
    <property type="entry name" value="FAD-bd_PCMH"/>
</dbReference>
<evidence type="ECO:0000256" key="5">
    <source>
        <dbReference type="ARBA" id="ARBA00023002"/>
    </source>
</evidence>
<comment type="similarity">
    <text evidence="2">Belongs to the oxygen-dependent FAD-linked oxidoreductase family.</text>
</comment>
<evidence type="ECO:0000256" key="1">
    <source>
        <dbReference type="ARBA" id="ARBA00001974"/>
    </source>
</evidence>
<dbReference type="SUPFAM" id="SSF56176">
    <property type="entry name" value="FAD-binding/transporter-associated domain-like"/>
    <property type="match status" value="1"/>
</dbReference>
<evidence type="ECO:0000313" key="8">
    <source>
        <dbReference type="Proteomes" id="UP001344906"/>
    </source>
</evidence>
<dbReference type="InterPro" id="IPR006093">
    <property type="entry name" value="Oxy_OxRdtase_FAD_BS"/>
</dbReference>
<dbReference type="Pfam" id="PF01565">
    <property type="entry name" value="FAD_binding_4"/>
    <property type="match status" value="1"/>
</dbReference>
<gene>
    <name evidence="7" type="ORF">KDH_76840</name>
</gene>
<keyword evidence="5" id="KW-0560">Oxidoreductase</keyword>
<dbReference type="InterPro" id="IPR036318">
    <property type="entry name" value="FAD-bd_PCMH-like_sf"/>
</dbReference>
<reference evidence="7 8" key="1">
    <citation type="submission" date="2023-02" db="EMBL/GenBank/DDBJ databases">
        <title>Dictyobacter halimunensis sp. nov., a new member of the class Ktedonobacteria from forest soil in a geothermal area.</title>
        <authorList>
            <person name="Rachmania M.K."/>
            <person name="Ningsih F."/>
            <person name="Sakai Y."/>
            <person name="Yabe S."/>
            <person name="Yokota A."/>
            <person name="Sjamsuridzal W."/>
        </authorList>
    </citation>
    <scope>NUCLEOTIDE SEQUENCE [LARGE SCALE GENOMIC DNA]</scope>
    <source>
        <strain evidence="7 8">S3.2.2.5</strain>
    </source>
</reference>
<dbReference type="InterPro" id="IPR016167">
    <property type="entry name" value="FAD-bd_PCMH_sub1"/>
</dbReference>
<dbReference type="InterPro" id="IPR006094">
    <property type="entry name" value="Oxid_FAD_bind_N"/>
</dbReference>
<feature type="domain" description="FAD-binding PCMH-type" evidence="6">
    <location>
        <begin position="45"/>
        <end position="215"/>
    </location>
</feature>
<evidence type="ECO:0000256" key="2">
    <source>
        <dbReference type="ARBA" id="ARBA00005466"/>
    </source>
</evidence>
<dbReference type="Proteomes" id="UP001344906">
    <property type="component" value="Unassembled WGS sequence"/>
</dbReference>
<evidence type="ECO:0000256" key="4">
    <source>
        <dbReference type="ARBA" id="ARBA00022827"/>
    </source>
</evidence>
<comment type="cofactor">
    <cofactor evidence="1">
        <name>FAD</name>
        <dbReference type="ChEBI" id="CHEBI:57692"/>
    </cofactor>
</comment>
<dbReference type="InterPro" id="IPR050416">
    <property type="entry name" value="FAD-linked_Oxidoreductase"/>
</dbReference>
<dbReference type="EMBL" id="BSRI01000002">
    <property type="protein sequence ID" value="GLV60865.1"/>
    <property type="molecule type" value="Genomic_DNA"/>
</dbReference>
<dbReference type="Gene3D" id="3.30.43.10">
    <property type="entry name" value="Uridine Diphospho-n-acetylenolpyruvylglucosamine Reductase, domain 2"/>
    <property type="match status" value="1"/>
</dbReference>
<dbReference type="PANTHER" id="PTHR42973:SF39">
    <property type="entry name" value="FAD-BINDING PCMH-TYPE DOMAIN-CONTAINING PROTEIN"/>
    <property type="match status" value="1"/>
</dbReference>
<name>A0ABQ6G4C4_9CHLR</name>
<dbReference type="PROSITE" id="PS00862">
    <property type="entry name" value="OX2_COVAL_FAD"/>
    <property type="match status" value="1"/>
</dbReference>